<proteinExistence type="predicted"/>
<organism evidence="1 2">
    <name type="scientific">Pseudomonas fluorescens</name>
    <dbReference type="NCBI Taxonomy" id="294"/>
    <lineage>
        <taxon>Bacteria</taxon>
        <taxon>Pseudomonadati</taxon>
        <taxon>Pseudomonadota</taxon>
        <taxon>Gammaproteobacteria</taxon>
        <taxon>Pseudomonadales</taxon>
        <taxon>Pseudomonadaceae</taxon>
        <taxon>Pseudomonas</taxon>
    </lineage>
</organism>
<dbReference type="Proteomes" id="UP000326729">
    <property type="component" value="Unassembled WGS sequence"/>
</dbReference>
<accession>A0A5E6Q2Z4</accession>
<gene>
    <name evidence="1" type="ORF">PS659_00740</name>
</gene>
<dbReference type="AlphaFoldDB" id="A0A5E6Q2Z4"/>
<dbReference type="EMBL" id="CABVGY010000003">
    <property type="protein sequence ID" value="VVM49659.1"/>
    <property type="molecule type" value="Genomic_DNA"/>
</dbReference>
<protein>
    <submittedName>
        <fullName evidence="1">Uncharacterized protein</fullName>
    </submittedName>
</protein>
<reference evidence="1 2" key="1">
    <citation type="submission" date="2019-09" db="EMBL/GenBank/DDBJ databases">
        <authorList>
            <person name="Chandra G."/>
            <person name="Truman W A."/>
        </authorList>
    </citation>
    <scope>NUCLEOTIDE SEQUENCE [LARGE SCALE GENOMIC DNA]</scope>
    <source>
        <strain evidence="1">PS659</strain>
    </source>
</reference>
<name>A0A5E6Q2Z4_PSEFL</name>
<sequence>MARLLRAYPPVGASPLAMDVNDNAGYLKVRVVWMPIASKLAPTVERARQELLIAIIFSAARNGVATRKSVRRLKKGVRLWLSAMAKG</sequence>
<evidence type="ECO:0000313" key="2">
    <source>
        <dbReference type="Proteomes" id="UP000326729"/>
    </source>
</evidence>
<evidence type="ECO:0000313" key="1">
    <source>
        <dbReference type="EMBL" id="VVM49659.1"/>
    </source>
</evidence>
<dbReference type="OrthoDB" id="7033561at2"/>